<evidence type="ECO:0000259" key="15">
    <source>
        <dbReference type="PROSITE" id="PS51163"/>
    </source>
</evidence>
<dbReference type="Proteomes" id="UP000825051">
    <property type="component" value="Chromosome"/>
</dbReference>
<dbReference type="GO" id="GO:0006450">
    <property type="term" value="P:regulation of translational fidelity"/>
    <property type="evidence" value="ECO:0007669"/>
    <property type="project" value="TreeGrafter"/>
</dbReference>
<gene>
    <name evidence="16" type="ORF">K0B96_14915</name>
</gene>
<feature type="domain" description="YrdC-like" evidence="15">
    <location>
        <begin position="14"/>
        <end position="200"/>
    </location>
</feature>
<evidence type="ECO:0000256" key="6">
    <source>
        <dbReference type="ARBA" id="ARBA00022679"/>
    </source>
</evidence>
<evidence type="ECO:0000256" key="11">
    <source>
        <dbReference type="ARBA" id="ARBA00029774"/>
    </source>
</evidence>
<feature type="binding site" evidence="14">
    <location>
        <position position="143"/>
    </location>
    <ligand>
        <name>ATP</name>
        <dbReference type="ChEBI" id="CHEBI:30616"/>
    </ligand>
</feature>
<keyword evidence="5 13" id="KW-0963">Cytoplasm</keyword>
<feature type="binding site" evidence="14">
    <location>
        <position position="36"/>
    </location>
    <ligand>
        <name>L-threonine</name>
        <dbReference type="ChEBI" id="CHEBI:57926"/>
    </ligand>
</feature>
<reference evidence="16" key="1">
    <citation type="submission" date="2021-08" db="EMBL/GenBank/DDBJ databases">
        <title>Genome of a novel bacterium of the phylum Verrucomicrobia, Oleiharenicola sp. KSB-15.</title>
        <authorList>
            <person name="Chung J.-H."/>
            <person name="Ahn J.-H."/>
            <person name="Yoon Y."/>
            <person name="Kim D.-Y."/>
            <person name="An S.-H."/>
            <person name="Park I."/>
            <person name="Yeon J."/>
        </authorList>
    </citation>
    <scope>NUCLEOTIDE SEQUENCE</scope>
    <source>
        <strain evidence="16">KSB-15</strain>
    </source>
</reference>
<evidence type="ECO:0000256" key="7">
    <source>
        <dbReference type="ARBA" id="ARBA00022694"/>
    </source>
</evidence>
<dbReference type="SUPFAM" id="SSF55821">
    <property type="entry name" value="YrdC/RibB"/>
    <property type="match status" value="1"/>
</dbReference>
<keyword evidence="7 13" id="KW-0819">tRNA processing</keyword>
<dbReference type="InterPro" id="IPR050156">
    <property type="entry name" value="TC-AMP_synthase_SUA5"/>
</dbReference>
<comment type="similarity">
    <text evidence="2 13">Belongs to the SUA5 family.</text>
</comment>
<name>A0A8F9TVK1_9BACT</name>
<evidence type="ECO:0000256" key="14">
    <source>
        <dbReference type="PIRSR" id="PIRSR004930-1"/>
    </source>
</evidence>
<keyword evidence="10 13" id="KW-0067">ATP-binding</keyword>
<feature type="binding site" evidence="14">
    <location>
        <position position="59"/>
    </location>
    <ligand>
        <name>ATP</name>
        <dbReference type="ChEBI" id="CHEBI:30616"/>
    </ligand>
</feature>
<feature type="binding site" evidence="14">
    <location>
        <position position="68"/>
    </location>
    <ligand>
        <name>L-threonine</name>
        <dbReference type="ChEBI" id="CHEBI:57926"/>
    </ligand>
</feature>
<dbReference type="PROSITE" id="PS51163">
    <property type="entry name" value="YRDC"/>
    <property type="match status" value="1"/>
</dbReference>
<evidence type="ECO:0000256" key="2">
    <source>
        <dbReference type="ARBA" id="ARBA00007663"/>
    </source>
</evidence>
<dbReference type="EC" id="2.7.7.87" evidence="3 13"/>
<dbReference type="NCBIfam" id="TIGR00057">
    <property type="entry name" value="L-threonylcarbamoyladenylate synthase"/>
    <property type="match status" value="1"/>
</dbReference>
<dbReference type="InterPro" id="IPR005145">
    <property type="entry name" value="Sua5_C"/>
</dbReference>
<keyword evidence="6 13" id="KW-0808">Transferase</keyword>
<dbReference type="Gene3D" id="3.40.50.11030">
    <property type="entry name" value="Threonylcarbamoyl-AMP synthase, C-terminal domain"/>
    <property type="match status" value="1"/>
</dbReference>
<dbReference type="Gene3D" id="3.90.870.10">
    <property type="entry name" value="DHBP synthase"/>
    <property type="match status" value="1"/>
</dbReference>
<dbReference type="PANTHER" id="PTHR17490:SF16">
    <property type="entry name" value="THREONYLCARBAMOYL-AMP SYNTHASE"/>
    <property type="match status" value="1"/>
</dbReference>
<dbReference type="InterPro" id="IPR010923">
    <property type="entry name" value="T(6)A37_SUA5"/>
</dbReference>
<evidence type="ECO:0000256" key="8">
    <source>
        <dbReference type="ARBA" id="ARBA00022695"/>
    </source>
</evidence>
<dbReference type="EMBL" id="CP080507">
    <property type="protein sequence ID" value="QYM78574.1"/>
    <property type="molecule type" value="Genomic_DNA"/>
</dbReference>
<feature type="binding site" evidence="14">
    <location>
        <position position="238"/>
    </location>
    <ligand>
        <name>ATP</name>
        <dbReference type="ChEBI" id="CHEBI:30616"/>
    </ligand>
</feature>
<dbReference type="InterPro" id="IPR017945">
    <property type="entry name" value="DHBP_synth_RibB-like_a/b_dom"/>
</dbReference>
<evidence type="ECO:0000256" key="13">
    <source>
        <dbReference type="PIRNR" id="PIRNR004930"/>
    </source>
</evidence>
<dbReference type="Pfam" id="PF03481">
    <property type="entry name" value="Sua5_C"/>
    <property type="match status" value="1"/>
</dbReference>
<dbReference type="PANTHER" id="PTHR17490">
    <property type="entry name" value="SUA5"/>
    <property type="match status" value="1"/>
</dbReference>
<dbReference type="PIRSF" id="PIRSF004930">
    <property type="entry name" value="Tln_factor_SUA5"/>
    <property type="match status" value="1"/>
</dbReference>
<accession>A0A8F9TVK1</accession>
<evidence type="ECO:0000256" key="3">
    <source>
        <dbReference type="ARBA" id="ARBA00012584"/>
    </source>
</evidence>
<dbReference type="Pfam" id="PF01300">
    <property type="entry name" value="Sua5_yciO_yrdC"/>
    <property type="match status" value="1"/>
</dbReference>
<evidence type="ECO:0000313" key="17">
    <source>
        <dbReference type="Proteomes" id="UP000825051"/>
    </source>
</evidence>
<evidence type="ECO:0000313" key="16">
    <source>
        <dbReference type="EMBL" id="QYM78574.1"/>
    </source>
</evidence>
<dbReference type="FunFam" id="3.90.870.10:FF:000009">
    <property type="entry name" value="Threonylcarbamoyl-AMP synthase, putative"/>
    <property type="match status" value="1"/>
</dbReference>
<feature type="binding site" evidence="14">
    <location>
        <position position="121"/>
    </location>
    <ligand>
        <name>L-threonine</name>
        <dbReference type="ChEBI" id="CHEBI:57926"/>
    </ligand>
</feature>
<dbReference type="GO" id="GO:0000049">
    <property type="term" value="F:tRNA binding"/>
    <property type="evidence" value="ECO:0007669"/>
    <property type="project" value="TreeGrafter"/>
</dbReference>
<protein>
    <recommendedName>
        <fullName evidence="4 13">Threonylcarbamoyl-AMP synthase</fullName>
        <shortName evidence="13">TC-AMP synthase</shortName>
        <ecNumber evidence="3 13">2.7.7.87</ecNumber>
    </recommendedName>
    <alternativeName>
        <fullName evidence="11 13">L-threonylcarbamoyladenylate synthase</fullName>
    </alternativeName>
</protein>
<dbReference type="GO" id="GO:0008033">
    <property type="term" value="P:tRNA processing"/>
    <property type="evidence" value="ECO:0007669"/>
    <property type="project" value="UniProtKB-KW"/>
</dbReference>
<dbReference type="GO" id="GO:0061710">
    <property type="term" value="F:L-threonylcarbamoyladenylate synthase"/>
    <property type="evidence" value="ECO:0007669"/>
    <property type="project" value="UniProtKB-EC"/>
</dbReference>
<feature type="binding site" evidence="14">
    <location>
        <position position="181"/>
    </location>
    <ligand>
        <name>L-threonine</name>
        <dbReference type="ChEBI" id="CHEBI:57926"/>
    </ligand>
</feature>
<evidence type="ECO:0000256" key="12">
    <source>
        <dbReference type="ARBA" id="ARBA00048366"/>
    </source>
</evidence>
<feature type="binding site" evidence="14">
    <location>
        <position position="151"/>
    </location>
    <ligand>
        <name>ATP</name>
        <dbReference type="ChEBI" id="CHEBI:30616"/>
    </ligand>
</feature>
<keyword evidence="9 13" id="KW-0547">Nucleotide-binding</keyword>
<dbReference type="GO" id="GO:0005524">
    <property type="term" value="F:ATP binding"/>
    <property type="evidence" value="ECO:0007669"/>
    <property type="project" value="UniProtKB-UniRule"/>
</dbReference>
<evidence type="ECO:0000256" key="4">
    <source>
        <dbReference type="ARBA" id="ARBA00015492"/>
    </source>
</evidence>
<comment type="catalytic activity">
    <reaction evidence="12 13">
        <text>L-threonine + hydrogencarbonate + ATP = L-threonylcarbamoyladenylate + diphosphate + H2O</text>
        <dbReference type="Rhea" id="RHEA:36407"/>
        <dbReference type="ChEBI" id="CHEBI:15377"/>
        <dbReference type="ChEBI" id="CHEBI:17544"/>
        <dbReference type="ChEBI" id="CHEBI:30616"/>
        <dbReference type="ChEBI" id="CHEBI:33019"/>
        <dbReference type="ChEBI" id="CHEBI:57926"/>
        <dbReference type="ChEBI" id="CHEBI:73682"/>
        <dbReference type="EC" id="2.7.7.87"/>
    </reaction>
</comment>
<dbReference type="GO" id="GO:0005737">
    <property type="term" value="C:cytoplasm"/>
    <property type="evidence" value="ECO:0007669"/>
    <property type="project" value="UniProtKB-SubCell"/>
</dbReference>
<keyword evidence="8 13" id="KW-0548">Nucleotidyltransferase</keyword>
<proteinExistence type="inferred from homology"/>
<dbReference type="InterPro" id="IPR038385">
    <property type="entry name" value="Sua5/YwlC_C"/>
</dbReference>
<comment type="subcellular location">
    <subcellularLocation>
        <location evidence="1 13">Cytoplasm</location>
    </subcellularLocation>
</comment>
<evidence type="ECO:0000256" key="9">
    <source>
        <dbReference type="ARBA" id="ARBA00022741"/>
    </source>
</evidence>
<feature type="binding site" evidence="14">
    <location>
        <position position="196"/>
    </location>
    <ligand>
        <name>ATP</name>
        <dbReference type="ChEBI" id="CHEBI:30616"/>
    </ligand>
</feature>
<evidence type="ECO:0000256" key="5">
    <source>
        <dbReference type="ARBA" id="ARBA00022490"/>
    </source>
</evidence>
<evidence type="ECO:0000256" key="1">
    <source>
        <dbReference type="ARBA" id="ARBA00004496"/>
    </source>
</evidence>
<feature type="binding site" evidence="14">
    <location>
        <position position="141"/>
    </location>
    <ligand>
        <name>L-threonine</name>
        <dbReference type="ChEBI" id="CHEBI:57926"/>
    </ligand>
</feature>
<evidence type="ECO:0000256" key="10">
    <source>
        <dbReference type="ARBA" id="ARBA00022840"/>
    </source>
</evidence>
<dbReference type="GO" id="GO:0003725">
    <property type="term" value="F:double-stranded RNA binding"/>
    <property type="evidence" value="ECO:0007669"/>
    <property type="project" value="UniProtKB-UniRule"/>
</dbReference>
<sequence length="336" mass="36363">MASRTTARIYRGTPRNLRRLANALRAGELVAVPTETVYGLAANVWDFRACANVFEAKGRPSTDPLIVHIRLLGELHEVAVANDAALALARAFWPGPLTLILPKRATVPDIATAGLPSVAVRMPAHPLFRRLLKAADVPLAAPSANRFGYISPTTALHVQEGLGQHIRYILDGGSAAIGLESTIVDLRNPRQPRVLRPGAISAAQISAVLKRPVRTKHGQPSAASAAAQVSPGQMLRHYSPRTPLTLHSSLTLEAARRAPHEAWIFLRTPAGLRKGDANIRSFSRRGTLEEVAHRLFAILREVDAGRWRAIHAELPLPDAGDLAAAIRDRLHRAAAR</sequence>
<dbReference type="KEGG" id="ole:K0B96_14915"/>
<comment type="function">
    <text evidence="13">Required for the formation of a threonylcarbamoyl group on adenosine at position 37 (t(6)A37) in tRNAs that read codons beginning with adenine.</text>
</comment>
<dbReference type="RefSeq" id="WP_220161678.1">
    <property type="nucleotide sequence ID" value="NZ_CP080507.1"/>
</dbReference>
<dbReference type="AlphaFoldDB" id="A0A8F9TVK1"/>
<dbReference type="InterPro" id="IPR006070">
    <property type="entry name" value="Sua5-like_dom"/>
</dbReference>
<keyword evidence="17" id="KW-1185">Reference proteome</keyword>
<organism evidence="16 17">
    <name type="scientific">Horticoccus luteus</name>
    <dbReference type="NCBI Taxonomy" id="2862869"/>
    <lineage>
        <taxon>Bacteria</taxon>
        <taxon>Pseudomonadati</taxon>
        <taxon>Verrucomicrobiota</taxon>
        <taxon>Opitutia</taxon>
        <taxon>Opitutales</taxon>
        <taxon>Opitutaceae</taxon>
        <taxon>Horticoccus</taxon>
    </lineage>
</organism>